<dbReference type="OrthoDB" id="447743at2759"/>
<feature type="region of interest" description="Disordered" evidence="2">
    <location>
        <begin position="213"/>
        <end position="232"/>
    </location>
</feature>
<sequence length="2849" mass="313043">MGTQSKGTEGSSSSSSYEHVTTIAGVGNAKDNLVLLTPFALARSGKFMGKHAAQERFTLFDVVDHMRILDAHPEWTVQDYAVEAARRTRDQPVAAIYMLKYPFEGLPPIQFVIRSVNVPVGWVNVPVDLRALQLGFHTLSLPVDASSYEAALRLSMSCVTIPPLFAPAVARGNLRIDPADRTQSDPFQTHALQPSFAMIARGIGNRNNFLLEQPEQSTSSSSAESTTPFFSPVDYESPEGDIVVAYHSPGHRPWTQSHPNTITPSDMAQEASAHLGQRAGVSRWRTSLLPLQPHIAGVDLHCLALPIDEEGHSMITVLADFRPVFGPGLLSFVAIPVEVHSASMQENIVNATVDQLFELALAEPPVEFFVTKAGNGGLVVPAHEGQHAVMDSFDVAGHFPGLLTMTRFFGASDWAAASRTMRTTSSTTTTPFEMEDPRRERLRLVPRNPLRVWLGIQGFGLFQQDFEGDPPMAVILASMWTRVLQQHTVSDSLIVRIAHVHPPATVAARELLISMELSSNRDTAGVWVDLRPGGVLSFQQVPIFADASCIRDLPRQYKHVFLNGRKWEQACSVYGGAYIAFSITSHAPDVRSVDFFYGRIRGLEALAIPFFVPADLPQQAEADAEHLRSEAFTVWENTLDHRLRNMGFVGDVRGVVIAGDHFTVLAPSCRPTSMPDVAAWVSQWIVPAFGPVQLYQTQGQVGSRQVYIASGSSLDPHEMYFRVEVTDQSVIVFKLPHSVLPDTLRRLAPVDDAWSRPVPGRAWYAPFFPPADLCSMVTVGEGQPATASGPPEGGEPVARQEVVHERSAALQWLDAHTAEAPAASEAQPTTTSTTNMLVAPGVPVLHLIMERHCATVSLQQTDQAYLAAKLTELILHHLAHNRAYRQGNIRMAMAHPGVLNGQREIVLIWHPLEFHLYVVVDARPVGGQLRCVETDSDRGPSDLVEEDLLSRGAFVFVNGVPAALMSGPLQDGDYVSVEWSVPSIPALPRSAVFRNWPSLGLLAVDIILPDLSPVLRNQLPALGTVAQAIGDALDARATMLGYRLAVAKQAIVYSRVRGEIMICVEGRIPASHAQVSAALRLVPEWNVATDVLDTRSMANDASLFMARDPFEARQTWHLIPVPFLLQTYLLWQGEADTFARFRELPAPSHLSVGPAAAEHGQVHAFRRLSLQDGTAMVAMQQPEGGLEPQDALRAGPFAGCKAHHWHSRTAFDVALLPEDLAIITDRFFLATASVTPETALGEDHSRYTIFDAGLQTRKRNYRGHQRVEWLLADLIRSTQRPIRSIQRLDAPVFGYPTPQFVLTFLDAPAQHLAVPIDCRSIGKGICTINVAPESRWFAIGESLSRIDPSYDRCEGVGEAFVDAMDRGRLILRSASQALRNPLDQHLADLQHMFMLVRPPTPPVPSTPSSKEEKDPAANVSGIGEQENQPALPLLKVLLAFVPAQGPPITAFHVFTDGSSKAGKGGWGAVLCAQHDHQGEMPFSLVGVAGGCVWNEMADRVADAGRTGKIRTALAPCVCAIVRHKLLPWAWMAHNHATLPSLDDMARGQYEKPDSPSPDDLAVILKDVECTDKVSAQPCQLKFLSANVCTLVGKVAAFKQQGSELGIHVMAFQETRCKGGHVPGKWITFQAGANKGFDGVALWFNSGVAWGPKTGSVPLCPEHLFVLVQEPTLLAVACQHPSCKAMFVSFRGPHSLCSSQQIKQWWAHLRSVLSPFLDQWPCVLLGDANAKIEHPRPPFVGDLGIGQQDIAGDLLTELAVQWDLCVMNTQHHVMRGVAAQTWKNSRLDYVLTPMGWGARGWASPGNSFDLLNAHEDHTAVIINCSVPPAGRTQCPPPRRTFRGLPSELYVEAMHQAARVEVPWGQNVHQHAELVLDRARRCLQEGAAYLPARPKKPHISAEALTLVQQKRTAVKQSAVANRKLHTVQRKFQLRRFFNRPRAEGPVRIARHVAAIWQHVVELANLNLRRQLRHDRVTYLTEIAAKIEQGVVSTNSQEVYQALRFFRPASKRVHKPWGPLPMLERPDGSMAETFCQAQEVKARYFGDLEAATPLVPEKIAGPAFASPCKDTFEIGEVPTLLDLEGGLRELPRRKAPGASGLPNEVWLAGTATAARIWMPVLLKCQVRLTEPLRFSTSLMATLYKGKGTVFDVANHRSIYLMEGVGKAIRKLHRPPLVQSLQSHKPGLMQGSTPHSASDQLTHYLITLALLAKQQGACCALLFVDARSAFYRVLRERLTGMPTSDEELCSILSQLGVSDGAFRGVMAWITGDSLMQGVPPHVRRVVASWFDSSCFVLRGLPQAFQSRAGTRPGDAMADILFAFVLRDAMVEISTTLEAAGLLESPATAPLQHPTWVDDVCLPVFSRTACGLTNRLSAVCAVMHDAYLRRGLAPNYSRGKTEAVIVWAGKGSTAAKQGVLKQGHQVRVVPQLDDPFALSVVPRYVHLGTVLSTAMNPKADFAVKLAHGIRAAAPVARKVLRNKAIPLKGRAEILSSIALSAATHNTGVWVPTDSALEKWTQGITSMYRMLLPEDRWGHHPDFPGPAELCGALLLPMPAALLVAERIRHFLRIVRDDNRFLWELLCMHAELSEDAWLRQVHKDLGFVAEWAPEILRPEVVKTARGSYEELLALATAKAPCVTRALKQAIGQHTAKLQQWATFQLRARKLGLRPPPQMPVGAKHPCWMCDQVFPSTSHLAAHIQTVHEYSQLARQYTGGCTTCRACLKNFWDSDRLLRHLARSNTGCLPFLLAVVPPMDPHEWVPDAGPATHWPPVRAAGPLRPFTQEDEASLYARLFELEQWEVQALMPSLEKFDAVAFDVANVLCDVRVSDRATVRCTDFLPNGTALIDSWLQT</sequence>
<dbReference type="PROSITE" id="PS50157">
    <property type="entry name" value="ZINC_FINGER_C2H2_2"/>
    <property type="match status" value="1"/>
</dbReference>
<proteinExistence type="predicted"/>
<keyword evidence="1" id="KW-0862">Zinc</keyword>
<evidence type="ECO:0000313" key="4">
    <source>
        <dbReference type="EMBL" id="CAE7370056.1"/>
    </source>
</evidence>
<protein>
    <recommendedName>
        <fullName evidence="3">C2H2-type domain-containing protein</fullName>
    </recommendedName>
</protein>
<keyword evidence="5" id="KW-1185">Reference proteome</keyword>
<dbReference type="InterPro" id="IPR013087">
    <property type="entry name" value="Znf_C2H2_type"/>
</dbReference>
<keyword evidence="1" id="KW-0479">Metal-binding</keyword>
<dbReference type="Gene3D" id="3.60.10.10">
    <property type="entry name" value="Endonuclease/exonuclease/phosphatase"/>
    <property type="match status" value="1"/>
</dbReference>
<dbReference type="GO" id="GO:0008270">
    <property type="term" value="F:zinc ion binding"/>
    <property type="evidence" value="ECO:0007669"/>
    <property type="project" value="UniProtKB-KW"/>
</dbReference>
<reference evidence="4" key="1">
    <citation type="submission" date="2021-02" db="EMBL/GenBank/DDBJ databases">
        <authorList>
            <person name="Dougan E. K."/>
            <person name="Rhodes N."/>
            <person name="Thang M."/>
            <person name="Chan C."/>
        </authorList>
    </citation>
    <scope>NUCLEOTIDE SEQUENCE</scope>
</reference>
<name>A0A812Q6W2_9DINO</name>
<evidence type="ECO:0000313" key="5">
    <source>
        <dbReference type="Proteomes" id="UP000604046"/>
    </source>
</evidence>
<evidence type="ECO:0000256" key="2">
    <source>
        <dbReference type="SAM" id="MobiDB-lite"/>
    </source>
</evidence>
<accession>A0A812Q6W2</accession>
<feature type="region of interest" description="Disordered" evidence="2">
    <location>
        <begin position="1397"/>
        <end position="1423"/>
    </location>
</feature>
<dbReference type="Gene3D" id="3.30.160.60">
    <property type="entry name" value="Classic Zinc Finger"/>
    <property type="match status" value="1"/>
</dbReference>
<dbReference type="SUPFAM" id="SSF56219">
    <property type="entry name" value="DNase I-like"/>
    <property type="match status" value="1"/>
</dbReference>
<evidence type="ECO:0000259" key="3">
    <source>
        <dbReference type="PROSITE" id="PS50157"/>
    </source>
</evidence>
<dbReference type="PROSITE" id="PS00028">
    <property type="entry name" value="ZINC_FINGER_C2H2_1"/>
    <property type="match status" value="1"/>
</dbReference>
<gene>
    <name evidence="4" type="ORF">SNAT2548_LOCUS20180</name>
</gene>
<dbReference type="Proteomes" id="UP000604046">
    <property type="component" value="Unassembled WGS sequence"/>
</dbReference>
<organism evidence="4 5">
    <name type="scientific">Symbiodinium natans</name>
    <dbReference type="NCBI Taxonomy" id="878477"/>
    <lineage>
        <taxon>Eukaryota</taxon>
        <taxon>Sar</taxon>
        <taxon>Alveolata</taxon>
        <taxon>Dinophyceae</taxon>
        <taxon>Suessiales</taxon>
        <taxon>Symbiodiniaceae</taxon>
        <taxon>Symbiodinium</taxon>
    </lineage>
</organism>
<dbReference type="EMBL" id="CAJNDS010002202">
    <property type="protein sequence ID" value="CAE7370056.1"/>
    <property type="molecule type" value="Genomic_DNA"/>
</dbReference>
<comment type="caution">
    <text evidence="4">The sequence shown here is derived from an EMBL/GenBank/DDBJ whole genome shotgun (WGS) entry which is preliminary data.</text>
</comment>
<dbReference type="InterPro" id="IPR036691">
    <property type="entry name" value="Endo/exonu/phosph_ase_sf"/>
</dbReference>
<keyword evidence="1" id="KW-0863">Zinc-finger</keyword>
<feature type="domain" description="C2H2-type" evidence="3">
    <location>
        <begin position="2677"/>
        <end position="2705"/>
    </location>
</feature>
<evidence type="ECO:0000256" key="1">
    <source>
        <dbReference type="PROSITE-ProRule" id="PRU00042"/>
    </source>
</evidence>